<organism evidence="2 3">
    <name type="scientific">Desmophyllum pertusum</name>
    <dbReference type="NCBI Taxonomy" id="174260"/>
    <lineage>
        <taxon>Eukaryota</taxon>
        <taxon>Metazoa</taxon>
        <taxon>Cnidaria</taxon>
        <taxon>Anthozoa</taxon>
        <taxon>Hexacorallia</taxon>
        <taxon>Scleractinia</taxon>
        <taxon>Caryophylliina</taxon>
        <taxon>Caryophylliidae</taxon>
        <taxon>Desmophyllum</taxon>
    </lineage>
</organism>
<name>A0A9W9YC33_9CNID</name>
<feature type="transmembrane region" description="Helical" evidence="1">
    <location>
        <begin position="27"/>
        <end position="50"/>
    </location>
</feature>
<reference evidence="2" key="1">
    <citation type="submission" date="2023-01" db="EMBL/GenBank/DDBJ databases">
        <title>Genome assembly of the deep-sea coral Lophelia pertusa.</title>
        <authorList>
            <person name="Herrera S."/>
            <person name="Cordes E."/>
        </authorList>
    </citation>
    <scope>NUCLEOTIDE SEQUENCE</scope>
    <source>
        <strain evidence="2">USNM1676648</strain>
        <tissue evidence="2">Polyp</tissue>
    </source>
</reference>
<proteinExistence type="predicted"/>
<comment type="caution">
    <text evidence="2">The sequence shown here is derived from an EMBL/GenBank/DDBJ whole genome shotgun (WGS) entry which is preliminary data.</text>
</comment>
<keyword evidence="1" id="KW-1133">Transmembrane helix</keyword>
<evidence type="ECO:0000313" key="2">
    <source>
        <dbReference type="EMBL" id="KAJ7333109.1"/>
    </source>
</evidence>
<keyword evidence="3" id="KW-1185">Reference proteome</keyword>
<evidence type="ECO:0000313" key="3">
    <source>
        <dbReference type="Proteomes" id="UP001163046"/>
    </source>
</evidence>
<evidence type="ECO:0000256" key="1">
    <source>
        <dbReference type="SAM" id="Phobius"/>
    </source>
</evidence>
<gene>
    <name evidence="2" type="primary">NCAM2_3</name>
    <name evidence="2" type="ORF">OS493_018284</name>
</gene>
<dbReference type="Proteomes" id="UP001163046">
    <property type="component" value="Unassembled WGS sequence"/>
</dbReference>
<sequence length="100" mass="10441">MVLIDFVWFVLFFAGIAAVVGKLGAGAIAGIVIAIILLVLITIDFFCCFFNKCGVIFCCHQALCGGKGSGGGGAGGKDDYMDGKASEMEKKNLPKNTEDV</sequence>
<keyword evidence="1" id="KW-0812">Transmembrane</keyword>
<protein>
    <submittedName>
        <fullName evidence="2">Axonal fasciculation</fullName>
    </submittedName>
</protein>
<keyword evidence="1" id="KW-0472">Membrane</keyword>
<dbReference type="EMBL" id="MU827787">
    <property type="protein sequence ID" value="KAJ7333109.1"/>
    <property type="molecule type" value="Genomic_DNA"/>
</dbReference>
<dbReference type="AlphaFoldDB" id="A0A9W9YC33"/>
<accession>A0A9W9YC33</accession>